<evidence type="ECO:0000256" key="3">
    <source>
        <dbReference type="ARBA" id="ARBA00023175"/>
    </source>
</evidence>
<dbReference type="CDD" id="cd00106">
    <property type="entry name" value="KISc"/>
    <property type="match status" value="1"/>
</dbReference>
<feature type="region of interest" description="Disordered" evidence="5">
    <location>
        <begin position="831"/>
        <end position="857"/>
    </location>
</feature>
<dbReference type="GO" id="GO:0004420">
    <property type="term" value="F:hydroxymethylglutaryl-CoA reductase (NADPH) activity"/>
    <property type="evidence" value="ECO:0007669"/>
    <property type="project" value="InterPro"/>
</dbReference>
<dbReference type="PROSITE" id="PS50065">
    <property type="entry name" value="HMG_COA_REDUCTASE_4"/>
    <property type="match status" value="1"/>
</dbReference>
<dbReference type="GO" id="GO:0005875">
    <property type="term" value="C:microtubule associated complex"/>
    <property type="evidence" value="ECO:0007669"/>
    <property type="project" value="TreeGrafter"/>
</dbReference>
<proteinExistence type="inferred from homology"/>
<dbReference type="InterPro" id="IPR001752">
    <property type="entry name" value="Kinesin_motor_dom"/>
</dbReference>
<feature type="compositionally biased region" description="Pro residues" evidence="5">
    <location>
        <begin position="11"/>
        <end position="33"/>
    </location>
</feature>
<gene>
    <name evidence="7" type="ORF">C2E20_2563</name>
</gene>
<dbReference type="OrthoDB" id="3176171at2759"/>
<feature type="compositionally biased region" description="Low complexity" evidence="5">
    <location>
        <begin position="57"/>
        <end position="72"/>
    </location>
</feature>
<feature type="binding site" evidence="4">
    <location>
        <begin position="461"/>
        <end position="468"/>
    </location>
    <ligand>
        <name>ATP</name>
        <dbReference type="ChEBI" id="CHEBI:30616"/>
    </ligand>
</feature>
<dbReference type="Proteomes" id="UP000239649">
    <property type="component" value="Unassembled WGS sequence"/>
</dbReference>
<dbReference type="GO" id="GO:0015936">
    <property type="term" value="P:coenzyme A metabolic process"/>
    <property type="evidence" value="ECO:0007669"/>
    <property type="project" value="InterPro"/>
</dbReference>
<dbReference type="InterPro" id="IPR027417">
    <property type="entry name" value="P-loop_NTPase"/>
</dbReference>
<dbReference type="InterPro" id="IPR036961">
    <property type="entry name" value="Kinesin_motor_dom_sf"/>
</dbReference>
<dbReference type="InterPro" id="IPR019821">
    <property type="entry name" value="Kinesin_motor_CS"/>
</dbReference>
<feature type="domain" description="Kinesin motor" evidence="6">
    <location>
        <begin position="369"/>
        <end position="721"/>
    </location>
</feature>
<dbReference type="FunFam" id="3.40.850.10:FF:000080">
    <property type="entry name" value="Kinesin-like protein"/>
    <property type="match status" value="1"/>
</dbReference>
<reference evidence="7 8" key="1">
    <citation type="journal article" date="2018" name="Plant J.">
        <title>Genome sequences of Chlorella sorokiniana UTEX 1602 and Micractinium conductrix SAG 241.80: implications to maltose excretion by a green alga.</title>
        <authorList>
            <person name="Arriola M.B."/>
            <person name="Velmurugan N."/>
            <person name="Zhang Y."/>
            <person name="Plunkett M.H."/>
            <person name="Hondzo H."/>
            <person name="Barney B.M."/>
        </authorList>
    </citation>
    <scope>NUCLEOTIDE SEQUENCE [LARGE SCALE GENOMIC DNA]</scope>
    <source>
        <strain evidence="7 8">SAG 241.80</strain>
    </source>
</reference>
<evidence type="ECO:0000256" key="2">
    <source>
        <dbReference type="ARBA" id="ARBA00022840"/>
    </source>
</evidence>
<dbReference type="PANTHER" id="PTHR47969:SF29">
    <property type="entry name" value="KINESIN-LIKE PROTEIN"/>
    <property type="match status" value="1"/>
</dbReference>
<dbReference type="GO" id="GO:0007018">
    <property type="term" value="P:microtubule-based movement"/>
    <property type="evidence" value="ECO:0007669"/>
    <property type="project" value="InterPro"/>
</dbReference>
<dbReference type="GO" id="GO:0007052">
    <property type="term" value="P:mitotic spindle organization"/>
    <property type="evidence" value="ECO:0007669"/>
    <property type="project" value="TreeGrafter"/>
</dbReference>
<keyword evidence="8" id="KW-1185">Reference proteome</keyword>
<organism evidence="7 8">
    <name type="scientific">Micractinium conductrix</name>
    <dbReference type="NCBI Taxonomy" id="554055"/>
    <lineage>
        <taxon>Eukaryota</taxon>
        <taxon>Viridiplantae</taxon>
        <taxon>Chlorophyta</taxon>
        <taxon>core chlorophytes</taxon>
        <taxon>Trebouxiophyceae</taxon>
        <taxon>Chlorellales</taxon>
        <taxon>Chlorellaceae</taxon>
        <taxon>Chlorella clade</taxon>
        <taxon>Micractinium</taxon>
    </lineage>
</organism>
<feature type="compositionally biased region" description="Low complexity" evidence="5">
    <location>
        <begin position="289"/>
        <end position="301"/>
    </location>
</feature>
<dbReference type="GO" id="GO:0003777">
    <property type="term" value="F:microtubule motor activity"/>
    <property type="evidence" value="ECO:0007669"/>
    <property type="project" value="InterPro"/>
</dbReference>
<evidence type="ECO:0000256" key="5">
    <source>
        <dbReference type="SAM" id="MobiDB-lite"/>
    </source>
</evidence>
<dbReference type="PROSITE" id="PS50067">
    <property type="entry name" value="KINESIN_MOTOR_2"/>
    <property type="match status" value="1"/>
</dbReference>
<keyword evidence="1 4" id="KW-0547">Nucleotide-binding</keyword>
<dbReference type="GO" id="GO:0051231">
    <property type="term" value="P:spindle elongation"/>
    <property type="evidence" value="ECO:0007669"/>
    <property type="project" value="TreeGrafter"/>
</dbReference>
<evidence type="ECO:0000313" key="8">
    <source>
        <dbReference type="Proteomes" id="UP000239649"/>
    </source>
</evidence>
<feature type="region of interest" description="Disordered" evidence="5">
    <location>
        <begin position="244"/>
        <end position="350"/>
    </location>
</feature>
<dbReference type="GO" id="GO:0005524">
    <property type="term" value="F:ATP binding"/>
    <property type="evidence" value="ECO:0007669"/>
    <property type="project" value="UniProtKB-UniRule"/>
</dbReference>
<dbReference type="PROSITE" id="PS00411">
    <property type="entry name" value="KINESIN_MOTOR_1"/>
    <property type="match status" value="1"/>
</dbReference>
<feature type="compositionally biased region" description="Low complexity" evidence="5">
    <location>
        <begin position="831"/>
        <end position="843"/>
    </location>
</feature>
<feature type="compositionally biased region" description="Polar residues" evidence="5">
    <location>
        <begin position="302"/>
        <end position="320"/>
    </location>
</feature>
<feature type="region of interest" description="Disordered" evidence="5">
    <location>
        <begin position="996"/>
        <end position="1026"/>
    </location>
</feature>
<feature type="compositionally biased region" description="Low complexity" evidence="5">
    <location>
        <begin position="341"/>
        <end position="350"/>
    </location>
</feature>
<evidence type="ECO:0000256" key="4">
    <source>
        <dbReference type="PROSITE-ProRule" id="PRU00283"/>
    </source>
</evidence>
<dbReference type="Gene3D" id="3.40.850.10">
    <property type="entry name" value="Kinesin motor domain"/>
    <property type="match status" value="1"/>
</dbReference>
<dbReference type="EMBL" id="LHPF02000005">
    <property type="protein sequence ID" value="PSC74086.1"/>
    <property type="molecule type" value="Genomic_DNA"/>
</dbReference>
<dbReference type="InterPro" id="IPR027640">
    <property type="entry name" value="Kinesin-like_fam"/>
</dbReference>
<dbReference type="GO" id="GO:0008017">
    <property type="term" value="F:microtubule binding"/>
    <property type="evidence" value="ECO:0007669"/>
    <property type="project" value="InterPro"/>
</dbReference>
<evidence type="ECO:0000256" key="1">
    <source>
        <dbReference type="ARBA" id="ARBA00022741"/>
    </source>
</evidence>
<sequence length="1189" mass="121293">MQPYQQYGGGPPMPPFYGGPPPPGYSGPLPPGVPFQAAPLRLARFPGSELHAPPPGQAASSPQMQQQVQQQQQMQQQQLQQQMYAAQQQQMQQQMYAAGMAPPRQGSAGQRAPPGLSPFQPMLPQPRPMMAPGQTYGMGTPTMPYQQHGQQYAPPPVLAMPPPGGRSGMATPNAGSGAVTPTHAQMPRTLSGGAQSLAMALPPSGFAQQQQGGYLGGPPLMAPPPGVVLPDSLSPVVPAPLRAGVSAPGSRVQSATQLAAHAHSRGGSLGGNLMEPLAGSPPRAGLQRAGSAGSVGSMAGSQRGSLDFSNGQMAGSSTLRRTSERAGSGSFAGLRVHSRGSRAGSAGRRAAGQLAPLPLAPEKLDEYDNIKVAVRVRPPNAQELARGDAQALFVNPADHRQIQMVVPAGYARNGASASRNFTFHACLSPASRQQDVLRLCGITQLLDASLDGYNATVLAYGQTGSGKTFTMSGREETLLQEGYLGDSDDGIISRSLAYLFEQLAARSSGPAADGCRYSIRVSFAEIYNEQIYDLIRFDKRQLAVRWDTAKGFHVPELLCKECGSLEETLQVLSLAVRHRRVGSHELNMESSRSHSIFTVHVDATPTRPEDHEFGMTRYGKVSFVDLAGSERLRDSKSTGETMKETTSINRSLFMLGKVIAALADGAQGARVPYRESKLTKLLQDSLGGSSLSLLIACCSPSATHIEETLSTLTYAARAKNIRNQPAVQVDPEQAALTELRREIKLLRTESAYLREQLFQASPPRGQVVGGGMIGAGGGVAVSRLPSSHGQPPGTPGAGGALLLAGGPIAGGPATATGDGSLAAAAGTRPTSGAAVAGASSGGPAAAGGAGGSAPSPEDMMRRLLETQRMLVQFSRENDRLAGENGRLRSGKTAVANDYKGALEEVDWLRTKLEALEAALLSGTLDKGLLAALDGGLGGAAEVLKAAQAAVAGADGGGGPDAATGSPSAAAGQDLLVSLWQGSADYNLTSSGVLPGMDVVDDNDGTAADDATADAAPEQSAATQPVGGKLINDFGPLASQLAAAAESATCAADRAVAEAVALAAALATAEAKRAAGRGSASSDAASDAAAAVAEQEGGLAPALASTLQALPAKAPLIDRYLLAGPSELGEAVAAPLGSGSAACGPAEAALLAGATATVVVSLSRPASAKAAATAAAAEEDAALNDTALLG</sequence>
<dbReference type="PANTHER" id="PTHR47969">
    <property type="entry name" value="CHROMOSOME-ASSOCIATED KINESIN KIF4A-RELATED"/>
    <property type="match status" value="1"/>
</dbReference>
<feature type="region of interest" description="Disordered" evidence="5">
    <location>
        <begin position="1"/>
        <end position="72"/>
    </location>
</feature>
<feature type="region of interest" description="Disordered" evidence="5">
    <location>
        <begin position="781"/>
        <end position="800"/>
    </location>
</feature>
<dbReference type="SUPFAM" id="SSF52540">
    <property type="entry name" value="P-loop containing nucleoside triphosphate hydrolases"/>
    <property type="match status" value="1"/>
</dbReference>
<name>A0A2P6VJ09_9CHLO</name>
<feature type="compositionally biased region" description="Low complexity" evidence="5">
    <location>
        <begin position="1004"/>
        <end position="1015"/>
    </location>
</feature>
<evidence type="ECO:0000313" key="7">
    <source>
        <dbReference type="EMBL" id="PSC74086.1"/>
    </source>
</evidence>
<evidence type="ECO:0000259" key="6">
    <source>
        <dbReference type="PROSITE" id="PS50067"/>
    </source>
</evidence>
<protein>
    <submittedName>
        <fullName evidence="7">Kinesin motor catalytic domain</fullName>
    </submittedName>
</protein>
<comment type="similarity">
    <text evidence="4">Belongs to the TRAFAC class myosin-kinesin ATPase superfamily. Kinesin family.</text>
</comment>
<comment type="caution">
    <text evidence="7">The sequence shown here is derived from an EMBL/GenBank/DDBJ whole genome shotgun (WGS) entry which is preliminary data.</text>
</comment>
<keyword evidence="2 4" id="KW-0067">ATP-binding</keyword>
<dbReference type="AlphaFoldDB" id="A0A2P6VJ09"/>
<dbReference type="SMART" id="SM00129">
    <property type="entry name" value="KISc"/>
    <property type="match status" value="1"/>
</dbReference>
<keyword evidence="3 4" id="KW-0505">Motor protein</keyword>
<dbReference type="STRING" id="554055.A0A2P6VJ09"/>
<dbReference type="PRINTS" id="PR00380">
    <property type="entry name" value="KINESINHEAVY"/>
</dbReference>
<accession>A0A2P6VJ09</accession>
<dbReference type="InterPro" id="IPR002202">
    <property type="entry name" value="HMG_CoA_Rdtase"/>
</dbReference>
<dbReference type="Pfam" id="PF00225">
    <property type="entry name" value="Kinesin"/>
    <property type="match status" value="1"/>
</dbReference>